<evidence type="ECO:0000313" key="4">
    <source>
        <dbReference type="EMBL" id="OAR03319.1"/>
    </source>
</evidence>
<dbReference type="InterPro" id="IPR036390">
    <property type="entry name" value="WH_DNA-bd_sf"/>
</dbReference>
<dbReference type="InterPro" id="IPR046342">
    <property type="entry name" value="CBS_dom_sf"/>
</dbReference>
<accession>A0A132NBI1</accession>
<dbReference type="SUPFAM" id="SSF46785">
    <property type="entry name" value="Winged helix' DNA-binding domain"/>
    <property type="match status" value="1"/>
</dbReference>
<evidence type="ECO:0000259" key="3">
    <source>
        <dbReference type="PROSITE" id="PS51371"/>
    </source>
</evidence>
<dbReference type="CDD" id="cd04596">
    <property type="entry name" value="CBS_pair_DRTGG_assoc"/>
    <property type="match status" value="1"/>
</dbReference>
<dbReference type="RefSeq" id="WP_066203485.1">
    <property type="nucleotide sequence ID" value="NZ_CBCSAS010000006.1"/>
</dbReference>
<dbReference type="SUPFAM" id="SSF54637">
    <property type="entry name" value="Thioesterase/thiol ester dehydrase-isomerase"/>
    <property type="match status" value="1"/>
</dbReference>
<dbReference type="PANTHER" id="PTHR43080">
    <property type="entry name" value="CBS DOMAIN-CONTAINING PROTEIN CBSX3, MITOCHONDRIAL"/>
    <property type="match status" value="1"/>
</dbReference>
<dbReference type="InterPro" id="IPR010766">
    <property type="entry name" value="DRTGG"/>
</dbReference>
<dbReference type="InterPro" id="IPR000644">
    <property type="entry name" value="CBS_dom"/>
</dbReference>
<comment type="caution">
    <text evidence="4">The sequence shown here is derived from an EMBL/GenBank/DDBJ whole genome shotgun (WGS) entry which is preliminary data.</text>
</comment>
<proteinExistence type="predicted"/>
<reference evidence="5 7" key="2">
    <citation type="submission" date="2017-08" db="EMBL/GenBank/DDBJ databases">
        <title>Burning lignite coal seam in the remote Altai Mountains harbors a hydrogen-driven thermophilic microbial community.</title>
        <authorList>
            <person name="Kadnikov V.V."/>
            <person name="Mardanov A.V."/>
            <person name="Ivasenko D."/>
            <person name="Beletsky A.V."/>
            <person name="Karnachuk O.V."/>
            <person name="Ravin N.V."/>
        </authorList>
    </citation>
    <scope>NUCLEOTIDE SEQUENCE [LARGE SCALE GENOMIC DNA]</scope>
    <source>
        <strain evidence="5">AL33</strain>
    </source>
</reference>
<protein>
    <recommendedName>
        <fullName evidence="3">CBS domain-containing protein</fullName>
    </recommendedName>
</protein>
<dbReference type="OrthoDB" id="1790451at2"/>
<dbReference type="Pfam" id="PF07085">
    <property type="entry name" value="DRTGG"/>
    <property type="match status" value="1"/>
</dbReference>
<dbReference type="PROSITE" id="PS51371">
    <property type="entry name" value="CBS"/>
    <property type="match status" value="2"/>
</dbReference>
<dbReference type="Gene3D" id="1.10.10.10">
    <property type="entry name" value="Winged helix-like DNA-binding domain superfamily/Winged helix DNA-binding domain"/>
    <property type="match status" value="1"/>
</dbReference>
<evidence type="ECO:0000256" key="1">
    <source>
        <dbReference type="ARBA" id="ARBA00023122"/>
    </source>
</evidence>
<dbReference type="Proteomes" id="UP000243024">
    <property type="component" value="Unassembled WGS sequence"/>
</dbReference>
<evidence type="ECO:0000313" key="6">
    <source>
        <dbReference type="Proteomes" id="UP000243024"/>
    </source>
</evidence>
<dbReference type="PANTHER" id="PTHR43080:SF2">
    <property type="entry name" value="CBS DOMAIN-CONTAINING PROTEIN"/>
    <property type="match status" value="1"/>
</dbReference>
<feature type="domain" description="CBS" evidence="3">
    <location>
        <begin position="195"/>
        <end position="254"/>
    </location>
</feature>
<keyword evidence="1 2" id="KW-0129">CBS domain</keyword>
<dbReference type="Pfam" id="PF00571">
    <property type="entry name" value="CBS"/>
    <property type="match status" value="2"/>
</dbReference>
<keyword evidence="6" id="KW-1185">Reference proteome</keyword>
<feature type="domain" description="CBS" evidence="3">
    <location>
        <begin position="256"/>
        <end position="318"/>
    </location>
</feature>
<gene>
    <name evidence="5" type="ORF">HSCHL_1251</name>
    <name evidence="4" type="ORF">SA87_03960</name>
</gene>
<dbReference type="Gene3D" id="3.10.580.10">
    <property type="entry name" value="CBS-domain"/>
    <property type="match status" value="2"/>
</dbReference>
<evidence type="ECO:0000256" key="2">
    <source>
        <dbReference type="PROSITE-ProRule" id="PRU00703"/>
    </source>
</evidence>
<name>A0A132NBI1_HYDSH</name>
<dbReference type="STRING" id="1484.SA87_03960"/>
<dbReference type="AlphaFoldDB" id="A0A132NBI1"/>
<sequence length="437" mass="48517">MATKHVQILKYIEDLPVGEKISVRQVARALGVSEGTAYRAIKEAESLGLVSTIERVGTIRIEKKRRETMEMLTFAEVVSIVDGVVLGGREGLHKRLNKFVIGAMKLDDMMKYVEPGNLLIVGNRDEAHRMALLAGAAVLITGGFDAKEQTKRLADELKLPLISCSYDTFTVASMINRAIYDNLIKKEILRVEDVMIPRDRTIYVSLSDDAGAVMRLSQETGHHHFPVVDDDGVVHGVVSSRDVIGRDPETPLREIVRPEVTCARPHYTLAASAHAMVWDGIHLMPVVDGERRLVGVLTRKDVLKAMQTLQKQPQVGDTFDDLMFAHLSDESFGRAEARFSARIVPQMSNRFGVLSNGVLTNLILEAARRALKGAFRGDYEIEDAHVFYLRPISIDGRIDIAVAFIDAGRKTVQLEADVQAEGRRAAKAYVRAHLWEG</sequence>
<reference evidence="4 6" key="1">
    <citation type="submission" date="2015-09" db="EMBL/GenBank/DDBJ databases">
        <title>Draft genome sequence of Hydrogenibacillus schlegelii DSM 2000.</title>
        <authorList>
            <person name="Hemp J."/>
        </authorList>
    </citation>
    <scope>NUCLEOTIDE SEQUENCE [LARGE SCALE GENOMIC DNA]</scope>
    <source>
        <strain evidence="4 6">MA 48</strain>
    </source>
</reference>
<dbReference type="EMBL" id="JXBB01000063">
    <property type="protein sequence ID" value="OAR03319.1"/>
    <property type="molecule type" value="Genomic_DNA"/>
</dbReference>
<evidence type="ECO:0000313" key="7">
    <source>
        <dbReference type="Proteomes" id="UP000244180"/>
    </source>
</evidence>
<dbReference type="EMBL" id="PEBV01000009">
    <property type="protein sequence ID" value="PTQ53877.1"/>
    <property type="molecule type" value="Genomic_DNA"/>
</dbReference>
<dbReference type="InterPro" id="IPR036388">
    <property type="entry name" value="WH-like_DNA-bd_sf"/>
</dbReference>
<dbReference type="SUPFAM" id="SSF54631">
    <property type="entry name" value="CBS-domain pair"/>
    <property type="match status" value="1"/>
</dbReference>
<dbReference type="Proteomes" id="UP000244180">
    <property type="component" value="Unassembled WGS sequence"/>
</dbReference>
<dbReference type="InterPro" id="IPR028979">
    <property type="entry name" value="Ser_kin/Pase_Hpr-like_N_sf"/>
</dbReference>
<dbReference type="SMART" id="SM00116">
    <property type="entry name" value="CBS"/>
    <property type="match status" value="2"/>
</dbReference>
<dbReference type="SUPFAM" id="SSF75138">
    <property type="entry name" value="HprK N-terminal domain-like"/>
    <property type="match status" value="1"/>
</dbReference>
<dbReference type="Gene3D" id="3.40.1390.20">
    <property type="entry name" value="HprK N-terminal domain-like"/>
    <property type="match status" value="1"/>
</dbReference>
<dbReference type="InterPro" id="IPR051257">
    <property type="entry name" value="Diverse_CBS-Domain"/>
</dbReference>
<dbReference type="InterPro" id="IPR029069">
    <property type="entry name" value="HotDog_dom_sf"/>
</dbReference>
<dbReference type="Gene3D" id="3.10.129.10">
    <property type="entry name" value="Hotdog Thioesterase"/>
    <property type="match status" value="1"/>
</dbReference>
<evidence type="ECO:0000313" key="5">
    <source>
        <dbReference type="EMBL" id="PTQ53877.1"/>
    </source>
</evidence>
<organism evidence="4 6">
    <name type="scientific">Hydrogenibacillus schlegelii</name>
    <name type="common">Bacillus schlegelii</name>
    <dbReference type="NCBI Taxonomy" id="1484"/>
    <lineage>
        <taxon>Bacteria</taxon>
        <taxon>Bacillati</taxon>
        <taxon>Bacillota</taxon>
        <taxon>Bacilli</taxon>
        <taxon>Bacillales</taxon>
        <taxon>Bacillales Family X. Incertae Sedis</taxon>
        <taxon>Hydrogenibacillus</taxon>
    </lineage>
</organism>